<dbReference type="CDD" id="cd09867">
    <property type="entry name" value="PIN_FEN1"/>
    <property type="match status" value="1"/>
</dbReference>
<keyword evidence="5" id="KW-0479">Metal-binding</keyword>
<dbReference type="GO" id="GO:0017108">
    <property type="term" value="F:5'-flap endonuclease activity"/>
    <property type="evidence" value="ECO:0007669"/>
    <property type="project" value="TreeGrafter"/>
</dbReference>
<feature type="region of interest" description="Disordered" evidence="17">
    <location>
        <begin position="322"/>
        <end position="356"/>
    </location>
</feature>
<dbReference type="PRINTS" id="PR00853">
    <property type="entry name" value="XPGRADSUPER"/>
</dbReference>
<dbReference type="GO" id="GO:0008409">
    <property type="term" value="F:5'-3' exonuclease activity"/>
    <property type="evidence" value="ECO:0007669"/>
    <property type="project" value="TreeGrafter"/>
</dbReference>
<evidence type="ECO:0008006" key="22">
    <source>
        <dbReference type="Google" id="ProtNLM"/>
    </source>
</evidence>
<protein>
    <recommendedName>
        <fullName evidence="22">Flap endonuclease 1</fullName>
    </recommendedName>
</protein>
<keyword evidence="4" id="KW-0540">Nuclease</keyword>
<organism evidence="20 21">
    <name type="scientific">Chrysemys picta bellii</name>
    <name type="common">Western painted turtle</name>
    <name type="synonym">Emys bellii</name>
    <dbReference type="NCBI Taxonomy" id="8478"/>
    <lineage>
        <taxon>Eukaryota</taxon>
        <taxon>Metazoa</taxon>
        <taxon>Chordata</taxon>
        <taxon>Craniata</taxon>
        <taxon>Vertebrata</taxon>
        <taxon>Euteleostomi</taxon>
        <taxon>Archelosauria</taxon>
        <taxon>Testudinata</taxon>
        <taxon>Testudines</taxon>
        <taxon>Cryptodira</taxon>
        <taxon>Durocryptodira</taxon>
        <taxon>Testudinoidea</taxon>
        <taxon>Emydidae</taxon>
        <taxon>Chrysemys</taxon>
    </lineage>
</organism>
<dbReference type="Gene3D" id="1.10.150.20">
    <property type="entry name" value="5' to 3' exonuclease, C-terminal subdomain"/>
    <property type="match status" value="1"/>
</dbReference>
<dbReference type="InterPro" id="IPR006086">
    <property type="entry name" value="XPG-I_dom"/>
</dbReference>
<dbReference type="GeneTree" id="ENSGT00940000155807"/>
<dbReference type="InterPro" id="IPR008918">
    <property type="entry name" value="HhH2"/>
</dbReference>
<evidence type="ECO:0000256" key="10">
    <source>
        <dbReference type="ARBA" id="ARBA00022842"/>
    </source>
</evidence>
<dbReference type="Proteomes" id="UP000694380">
    <property type="component" value="Unplaced"/>
</dbReference>
<feature type="region of interest" description="Disordered" evidence="17">
    <location>
        <begin position="129"/>
        <end position="193"/>
    </location>
</feature>
<dbReference type="InterPro" id="IPR029060">
    <property type="entry name" value="PIN-like_dom_sf"/>
</dbReference>
<keyword evidence="6" id="KW-0255">Endonuclease</keyword>
<evidence type="ECO:0000256" key="11">
    <source>
        <dbReference type="ARBA" id="ARBA00023128"/>
    </source>
</evidence>
<dbReference type="SMART" id="SM00485">
    <property type="entry name" value="XPGN"/>
    <property type="match status" value="1"/>
</dbReference>
<dbReference type="SMART" id="SM00279">
    <property type="entry name" value="HhH2"/>
    <property type="match status" value="1"/>
</dbReference>
<keyword evidence="10" id="KW-0460">Magnesium</keyword>
<keyword evidence="3" id="KW-0235">DNA replication</keyword>
<dbReference type="SUPFAM" id="SSF47807">
    <property type="entry name" value="5' to 3' exonuclease, C-terminal subdomain"/>
    <property type="match status" value="1"/>
</dbReference>
<proteinExistence type="inferred from homology"/>
<keyword evidence="8" id="KW-0378">Hydrolase</keyword>
<dbReference type="CDD" id="cd09907">
    <property type="entry name" value="H3TH_FEN1-Euk"/>
    <property type="match status" value="1"/>
</dbReference>
<evidence type="ECO:0000256" key="4">
    <source>
        <dbReference type="ARBA" id="ARBA00022722"/>
    </source>
</evidence>
<dbReference type="Pfam" id="PF00867">
    <property type="entry name" value="XPG_I"/>
    <property type="match status" value="1"/>
</dbReference>
<dbReference type="GO" id="GO:0006281">
    <property type="term" value="P:DNA repair"/>
    <property type="evidence" value="ECO:0007669"/>
    <property type="project" value="UniProtKB-KW"/>
</dbReference>
<keyword evidence="2" id="KW-0597">Phosphoprotein</keyword>
<dbReference type="GO" id="GO:0005634">
    <property type="term" value="C:nucleus"/>
    <property type="evidence" value="ECO:0007669"/>
    <property type="project" value="TreeGrafter"/>
</dbReference>
<keyword evidence="7" id="KW-0227">DNA damage</keyword>
<keyword evidence="11" id="KW-0496">Mitochondrion</keyword>
<evidence type="ECO:0000256" key="16">
    <source>
        <dbReference type="ARBA" id="ARBA00063178"/>
    </source>
</evidence>
<sequence length="745" mass="80351">MVPHSCSERRTSRRIAAADRDRGLFLFGCLGRPKPWSRPCPQPGTPRASPSAWARPLSACCLGVPMGQSPPRGHQAPLSLRLAPAITAGKASLLPGSPHGSTIPGRLAAAGICLPRAPQRLPHLQLQLQLPPGPKRSAPPGSSASRRRSFGEVPGSAAPPRSFLPARPGPARLPLRSGPRASQPGREPPARRRLQRRSRSCGCRCPWFPAHSPSSEPRPRPCCELRCVPGACPVLGSVCSLLLRAQPPGHTPLLCPLPWDTPHLCTPQDPLLLCPAPGTLPSCAHTPSAPLFCAYIPVTLPISAPLRNPLFCDRPPGHFPSVPTPTVPPSSVPTSLGHSPSLHPSGPPSSVTSPRDTPHLCTPHLCPAHGALPICAQPLGHSPSVPNLCRDSRIVPMGIARLADVIKEEAAEAVSLFPLRQYRDRVIALDASIAIYQFRTAMPKLFNRNGENISHLQGLFYRTLHLLENGIKPVFVFDGQPPDLKQPLLAKRAEAAGARRDAAESHRAENLPRPLKQDCETLLSYLGVPYVQAPAEAEATCAALVKSGKVWCTATEDMDALPFGSLRLIRHLSSKNNCEVEEFSLPDILQKLGLTQEQFVDLCILLGCDYCGKIWRLGPKKALKLLQQHGTIEQVLQNIDPQKHPLPANWDLEGARRLFLQPEVADPDRITLEWRDPDPEGLVRFLAHEKHMKSVSCCLDGGQAGWPRTGWSPVCDEFGGVSVHGVSAPNLTPQLAASVLKPAAA</sequence>
<dbReference type="InterPro" id="IPR019974">
    <property type="entry name" value="XPG_CS"/>
</dbReference>
<dbReference type="GO" id="GO:0000287">
    <property type="term" value="F:magnesium ion binding"/>
    <property type="evidence" value="ECO:0007669"/>
    <property type="project" value="TreeGrafter"/>
</dbReference>
<evidence type="ECO:0000256" key="1">
    <source>
        <dbReference type="ARBA" id="ARBA00001946"/>
    </source>
</evidence>
<dbReference type="PANTHER" id="PTHR11081:SF9">
    <property type="entry name" value="FLAP ENDONUCLEASE 1"/>
    <property type="match status" value="1"/>
</dbReference>
<evidence type="ECO:0000256" key="15">
    <source>
        <dbReference type="ARBA" id="ARBA00034726"/>
    </source>
</evidence>
<dbReference type="InterPro" id="IPR036279">
    <property type="entry name" value="5-3_exonuclease_C_sf"/>
</dbReference>
<dbReference type="InterPro" id="IPR006084">
    <property type="entry name" value="XPG/Rad2"/>
</dbReference>
<evidence type="ECO:0000256" key="5">
    <source>
        <dbReference type="ARBA" id="ARBA00022723"/>
    </source>
</evidence>
<keyword evidence="13" id="KW-0539">Nucleus</keyword>
<comment type="subunit">
    <text evidence="16">Interacts with PCNA1 and PCNA2. Three molecules of FEN1 bind to one PCNA trimer with each molecule binding to one PCNA monomer. PCNA stimulates the nuclease activity without altering cleavage specificity.</text>
</comment>
<feature type="domain" description="XPG-I" evidence="18">
    <location>
        <begin position="524"/>
        <end position="594"/>
    </location>
</feature>
<dbReference type="GO" id="GO:0004523">
    <property type="term" value="F:RNA-DNA hybrid ribonuclease activity"/>
    <property type="evidence" value="ECO:0007669"/>
    <property type="project" value="TreeGrafter"/>
</dbReference>
<feature type="compositionally biased region" description="Low complexity" evidence="17">
    <location>
        <begin position="164"/>
        <end position="181"/>
    </location>
</feature>
<dbReference type="Gene3D" id="3.40.50.1010">
    <property type="entry name" value="5'-nuclease"/>
    <property type="match status" value="1"/>
</dbReference>
<dbReference type="SMART" id="SM00484">
    <property type="entry name" value="XPGI"/>
    <property type="match status" value="1"/>
</dbReference>
<evidence type="ECO:0000313" key="21">
    <source>
        <dbReference type="Proteomes" id="UP000694380"/>
    </source>
</evidence>
<feature type="compositionally biased region" description="Low complexity" evidence="17">
    <location>
        <begin position="332"/>
        <end position="350"/>
    </location>
</feature>
<accession>A0A8C3F8I3</accession>
<dbReference type="GO" id="GO:0006260">
    <property type="term" value="P:DNA replication"/>
    <property type="evidence" value="ECO:0007669"/>
    <property type="project" value="UniProtKB-KW"/>
</dbReference>
<dbReference type="FunFam" id="3.40.50.1010:FF:000016">
    <property type="entry name" value="Flap endonuclease 1"/>
    <property type="match status" value="1"/>
</dbReference>
<evidence type="ECO:0000256" key="14">
    <source>
        <dbReference type="ARBA" id="ARBA00029382"/>
    </source>
</evidence>
<feature type="compositionally biased region" description="Low complexity" evidence="17">
    <location>
        <begin position="129"/>
        <end position="144"/>
    </location>
</feature>
<evidence type="ECO:0000256" key="3">
    <source>
        <dbReference type="ARBA" id="ARBA00022705"/>
    </source>
</evidence>
<comment type="cofactor">
    <cofactor evidence="1">
        <name>Mg(2+)</name>
        <dbReference type="ChEBI" id="CHEBI:18420"/>
    </cofactor>
</comment>
<dbReference type="PANTHER" id="PTHR11081">
    <property type="entry name" value="FLAP ENDONUCLEASE FAMILY MEMBER"/>
    <property type="match status" value="1"/>
</dbReference>
<evidence type="ECO:0000259" key="19">
    <source>
        <dbReference type="SMART" id="SM00485"/>
    </source>
</evidence>
<dbReference type="SUPFAM" id="SSF88723">
    <property type="entry name" value="PIN domain-like"/>
    <property type="match status" value="1"/>
</dbReference>
<feature type="compositionally biased region" description="Pro residues" evidence="17">
    <location>
        <begin position="322"/>
        <end position="331"/>
    </location>
</feature>
<comment type="similarity">
    <text evidence="15">Belongs to the XPG/RAD2 endonuclease family. FEN1 subfamily.</text>
</comment>
<keyword evidence="12" id="KW-0234">DNA repair</keyword>
<evidence type="ECO:0000259" key="18">
    <source>
        <dbReference type="SMART" id="SM00484"/>
    </source>
</evidence>
<keyword evidence="9" id="KW-0269">Exonuclease</keyword>
<reference evidence="20" key="1">
    <citation type="submission" date="2025-08" db="UniProtKB">
        <authorList>
            <consortium name="Ensembl"/>
        </authorList>
    </citation>
    <scope>IDENTIFICATION</scope>
</reference>
<evidence type="ECO:0000256" key="17">
    <source>
        <dbReference type="SAM" id="MobiDB-lite"/>
    </source>
</evidence>
<reference evidence="20" key="2">
    <citation type="submission" date="2025-09" db="UniProtKB">
        <authorList>
            <consortium name="Ensembl"/>
        </authorList>
    </citation>
    <scope>IDENTIFICATION</scope>
</reference>
<keyword evidence="21" id="KW-1185">Reference proteome</keyword>
<comment type="function">
    <text evidence="14">Structure-specific nuclease with 5'-flap endonuclease and 5'-3' exonuclease activities involved in DNA replication and repair. During DNA replication, cleaves the 5'-overhanging flap structure that is generated by displacement synthesis when DNA polymerase encounters the 5'-end of a downstream Okazaki fragment. It enters the flap from the 5'-end and then tracks to cleave the flap base, leaving a nick for ligation. Also involved in the long patch base excision repair (LP-BER) pathway, by cleaving within the apurinic/apyrimidinic (AP) site-terminated flap. Acts as a genome stabilization factor that prevents flaps from equilibrating into structures that lead to duplications and deletions. Also possesses 5'-3' exonuclease activity on nicked or gapped double-stranded DNA, and exhibits RNase H activity. Also involved in replication and repair of rDNA and in repairing mitochondrial DNA.</text>
</comment>
<dbReference type="PROSITE" id="PS00841">
    <property type="entry name" value="XPG_1"/>
    <property type="match status" value="1"/>
</dbReference>
<feature type="domain" description="XPG N-terminal" evidence="19">
    <location>
        <begin position="397"/>
        <end position="502"/>
    </location>
</feature>
<evidence type="ECO:0000256" key="7">
    <source>
        <dbReference type="ARBA" id="ARBA00022763"/>
    </source>
</evidence>
<evidence type="ECO:0000313" key="20">
    <source>
        <dbReference type="Ensembl" id="ENSCPBP00000004847.1"/>
    </source>
</evidence>
<evidence type="ECO:0000256" key="9">
    <source>
        <dbReference type="ARBA" id="ARBA00022839"/>
    </source>
</evidence>
<dbReference type="FunFam" id="1.10.150.20:FF:000009">
    <property type="entry name" value="Flap endonuclease 1"/>
    <property type="match status" value="1"/>
</dbReference>
<evidence type="ECO:0000256" key="8">
    <source>
        <dbReference type="ARBA" id="ARBA00022801"/>
    </source>
</evidence>
<dbReference type="AlphaFoldDB" id="A0A8C3F8I3"/>
<dbReference type="Ensembl" id="ENSCPBT00000005903.1">
    <property type="protein sequence ID" value="ENSCPBP00000004847.1"/>
    <property type="gene ID" value="ENSCPBG00000003891.1"/>
</dbReference>
<dbReference type="GO" id="GO:0030145">
    <property type="term" value="F:manganese ion binding"/>
    <property type="evidence" value="ECO:0007669"/>
    <property type="project" value="TreeGrafter"/>
</dbReference>
<evidence type="ECO:0000256" key="2">
    <source>
        <dbReference type="ARBA" id="ARBA00022553"/>
    </source>
</evidence>
<evidence type="ECO:0000256" key="12">
    <source>
        <dbReference type="ARBA" id="ARBA00023204"/>
    </source>
</evidence>
<dbReference type="Pfam" id="PF00752">
    <property type="entry name" value="XPG_N"/>
    <property type="match status" value="1"/>
</dbReference>
<dbReference type="GO" id="GO:0003677">
    <property type="term" value="F:DNA binding"/>
    <property type="evidence" value="ECO:0007669"/>
    <property type="project" value="InterPro"/>
</dbReference>
<name>A0A8C3F8I3_CHRPI</name>
<evidence type="ECO:0000256" key="13">
    <source>
        <dbReference type="ARBA" id="ARBA00023242"/>
    </source>
</evidence>
<evidence type="ECO:0000256" key="6">
    <source>
        <dbReference type="ARBA" id="ARBA00022759"/>
    </source>
</evidence>
<dbReference type="InterPro" id="IPR006085">
    <property type="entry name" value="XPG_DNA_repair_N"/>
</dbReference>